<accession>A0ABS2PE44</accession>
<dbReference type="GO" id="GO:0016784">
    <property type="term" value="F:3-mercaptopyruvate sulfurtransferase activity"/>
    <property type="evidence" value="ECO:0007669"/>
    <property type="project" value="UniProtKB-EC"/>
</dbReference>
<dbReference type="RefSeq" id="WP_204697959.1">
    <property type="nucleotide sequence ID" value="NZ_JAFBEC010000006.1"/>
</dbReference>
<dbReference type="EMBL" id="JAFBEC010000006">
    <property type="protein sequence ID" value="MBM7633340.1"/>
    <property type="molecule type" value="Genomic_DNA"/>
</dbReference>
<keyword evidence="6" id="KW-1185">Reference proteome</keyword>
<feature type="domain" description="Rhodanese" evidence="4">
    <location>
        <begin position="17"/>
        <end position="138"/>
    </location>
</feature>
<evidence type="ECO:0000313" key="6">
    <source>
        <dbReference type="Proteomes" id="UP000741863"/>
    </source>
</evidence>
<dbReference type="PROSITE" id="PS00683">
    <property type="entry name" value="RHODANESE_2"/>
    <property type="match status" value="1"/>
</dbReference>
<dbReference type="Pfam" id="PF00581">
    <property type="entry name" value="Rhodanese"/>
    <property type="match status" value="2"/>
</dbReference>
<dbReference type="InterPro" id="IPR001763">
    <property type="entry name" value="Rhodanese-like_dom"/>
</dbReference>
<sequence>MKTQDIVTKEWLHEHLYDSQIVIADVRFDLMDESKGRKEYTIDHIPGAIHFDLKKDLSDATKPKQEGGRHPLPDVLTFVKLLERSGINEEKHVIVYDDQNGSMAGRLWWLLQYVGQQRVSILDENYTAWKNQGYPVTDAKPKLEPVSFTPSIQADLVATMEEVKQKKDLEDVCLVDARAFERFAGQVEPLDQQAGHIPGARNLFWKENINDAGTWKTKEQLQDIYKTLKEKKEVIVYCGSGVSATANVIGMRQAGIQNVKLYPGSWSEWSSYDDNPVGTKEED</sequence>
<dbReference type="PANTHER" id="PTHR11364:SF27">
    <property type="entry name" value="SULFURTRANSFERASE"/>
    <property type="match status" value="1"/>
</dbReference>
<dbReference type="CDD" id="cd01448">
    <property type="entry name" value="TST_Repeat_1"/>
    <property type="match status" value="1"/>
</dbReference>
<dbReference type="InterPro" id="IPR045078">
    <property type="entry name" value="TST/MPST-like"/>
</dbReference>
<dbReference type="Proteomes" id="UP000741863">
    <property type="component" value="Unassembled WGS sequence"/>
</dbReference>
<dbReference type="PROSITE" id="PS00380">
    <property type="entry name" value="RHODANESE_1"/>
    <property type="match status" value="1"/>
</dbReference>
<dbReference type="InterPro" id="IPR036873">
    <property type="entry name" value="Rhodanese-like_dom_sf"/>
</dbReference>
<dbReference type="InterPro" id="IPR001307">
    <property type="entry name" value="Thiosulphate_STrfase_CS"/>
</dbReference>
<evidence type="ECO:0000256" key="2">
    <source>
        <dbReference type="ARBA" id="ARBA00022737"/>
    </source>
</evidence>
<organism evidence="5 6">
    <name type="scientific">Geomicrobium sediminis</name>
    <dbReference type="NCBI Taxonomy" id="1347788"/>
    <lineage>
        <taxon>Bacteria</taxon>
        <taxon>Bacillati</taxon>
        <taxon>Bacillota</taxon>
        <taxon>Bacilli</taxon>
        <taxon>Bacillales</taxon>
        <taxon>Geomicrobium</taxon>
    </lineage>
</organism>
<gene>
    <name evidence="5" type="ORF">JOD17_002434</name>
</gene>
<evidence type="ECO:0000313" key="5">
    <source>
        <dbReference type="EMBL" id="MBM7633340.1"/>
    </source>
</evidence>
<feature type="domain" description="Rhodanese" evidence="4">
    <location>
        <begin position="168"/>
        <end position="278"/>
    </location>
</feature>
<protein>
    <recommendedName>
        <fullName evidence="3">Sulfurtransferase</fullName>
    </recommendedName>
</protein>
<evidence type="ECO:0000256" key="1">
    <source>
        <dbReference type="ARBA" id="ARBA00022679"/>
    </source>
</evidence>
<dbReference type="Gene3D" id="3.40.250.10">
    <property type="entry name" value="Rhodanese-like domain"/>
    <property type="match status" value="2"/>
</dbReference>
<evidence type="ECO:0000259" key="4">
    <source>
        <dbReference type="PROSITE" id="PS50206"/>
    </source>
</evidence>
<dbReference type="CDD" id="cd01449">
    <property type="entry name" value="TST_Repeat_2"/>
    <property type="match status" value="1"/>
</dbReference>
<dbReference type="PANTHER" id="PTHR11364">
    <property type="entry name" value="THIOSULFATE SULFERTANSFERASE"/>
    <property type="match status" value="1"/>
</dbReference>
<dbReference type="PROSITE" id="PS50206">
    <property type="entry name" value="RHODANESE_3"/>
    <property type="match status" value="2"/>
</dbReference>
<dbReference type="GO" id="GO:0004792">
    <property type="term" value="F:thiosulfate-cyanide sulfurtransferase activity"/>
    <property type="evidence" value="ECO:0007669"/>
    <property type="project" value="UniProtKB-EC"/>
</dbReference>
<evidence type="ECO:0000256" key="3">
    <source>
        <dbReference type="RuleBase" id="RU000507"/>
    </source>
</evidence>
<proteinExistence type="predicted"/>
<name>A0ABS2PE44_9BACL</name>
<reference evidence="5 6" key="1">
    <citation type="submission" date="2021-01" db="EMBL/GenBank/DDBJ databases">
        <title>Genomic Encyclopedia of Type Strains, Phase IV (KMG-IV): sequencing the most valuable type-strain genomes for metagenomic binning, comparative biology and taxonomic classification.</title>
        <authorList>
            <person name="Goeker M."/>
        </authorList>
    </citation>
    <scope>NUCLEOTIDE SEQUENCE [LARGE SCALE GENOMIC DNA]</scope>
    <source>
        <strain evidence="5 6">DSM 25540</strain>
    </source>
</reference>
<keyword evidence="1 3" id="KW-0808">Transferase</keyword>
<dbReference type="SMART" id="SM00450">
    <property type="entry name" value="RHOD"/>
    <property type="match status" value="2"/>
</dbReference>
<keyword evidence="2" id="KW-0677">Repeat</keyword>
<dbReference type="SUPFAM" id="SSF52821">
    <property type="entry name" value="Rhodanese/Cell cycle control phosphatase"/>
    <property type="match status" value="2"/>
</dbReference>
<comment type="caution">
    <text evidence="5">The sequence shown here is derived from an EMBL/GenBank/DDBJ whole genome shotgun (WGS) entry which is preliminary data.</text>
</comment>